<evidence type="ECO:0000313" key="1">
    <source>
        <dbReference type="EMBL" id="CZQ97912.1"/>
    </source>
</evidence>
<dbReference type="RefSeq" id="WP_087033756.1">
    <property type="nucleotide sequence ID" value="NZ_FJNE01000007.1"/>
</dbReference>
<dbReference type="SUPFAM" id="SSF53474">
    <property type="entry name" value="alpha/beta-Hydrolases"/>
    <property type="match status" value="1"/>
</dbReference>
<accession>A0A143YTQ1</accession>
<dbReference type="Gene3D" id="3.40.50.1820">
    <property type="entry name" value="alpha/beta hydrolase"/>
    <property type="match status" value="1"/>
</dbReference>
<organism evidence="1 2">
    <name type="scientific">Trichococcus palustris</name>
    <dbReference type="NCBI Taxonomy" id="140314"/>
    <lineage>
        <taxon>Bacteria</taxon>
        <taxon>Bacillati</taxon>
        <taxon>Bacillota</taxon>
        <taxon>Bacilli</taxon>
        <taxon>Lactobacillales</taxon>
        <taxon>Carnobacteriaceae</taxon>
        <taxon>Trichococcus</taxon>
    </lineage>
</organism>
<dbReference type="OrthoDB" id="9775130at2"/>
<dbReference type="Pfam" id="PF00756">
    <property type="entry name" value="Esterase"/>
    <property type="match status" value="1"/>
</dbReference>
<name>A0A143YTQ1_9LACT</name>
<dbReference type="PANTHER" id="PTHR48098:SF3">
    <property type="entry name" value="IRON(III) ENTEROBACTIN ESTERASE"/>
    <property type="match status" value="1"/>
</dbReference>
<gene>
    <name evidence="1" type="ORF">Tpal_2196</name>
</gene>
<keyword evidence="2" id="KW-1185">Reference proteome</keyword>
<dbReference type="PANTHER" id="PTHR48098">
    <property type="entry name" value="ENTEROCHELIN ESTERASE-RELATED"/>
    <property type="match status" value="1"/>
</dbReference>
<evidence type="ECO:0000313" key="2">
    <source>
        <dbReference type="Proteomes" id="UP000242754"/>
    </source>
</evidence>
<dbReference type="GO" id="GO:0016787">
    <property type="term" value="F:hydrolase activity"/>
    <property type="evidence" value="ECO:0007669"/>
    <property type="project" value="UniProtKB-KW"/>
</dbReference>
<dbReference type="Proteomes" id="UP000242754">
    <property type="component" value="Unassembled WGS sequence"/>
</dbReference>
<sequence>MHAEHSSQWSSHLDREMHFNRYGHAGKPIIVFPSSGGSQNEYADFGMIAACSWFIEQGLVQFYTPDSVDKESWLCEWKSPYDRANMHDRYEQYILQELVPHIKYQTNYHGPLMVTGCSMGAYHSLNFYFRHPDVFDTVIALSGLYDVRYFFGDYHDRNVYENSPIDYLWNQNDGWFLDKYRSGNIIVAVGQGNWEEVSIRDTHKIEEVLRFKNIPAWIDFWGPDVHHDWEWWRVQMPYFLGKLMEQDKLK</sequence>
<dbReference type="InterPro" id="IPR029058">
    <property type="entry name" value="AB_hydrolase_fold"/>
</dbReference>
<dbReference type="EMBL" id="FJNE01000007">
    <property type="protein sequence ID" value="CZQ97912.1"/>
    <property type="molecule type" value="Genomic_DNA"/>
</dbReference>
<reference evidence="1 2" key="1">
    <citation type="submission" date="2016-02" db="EMBL/GenBank/DDBJ databases">
        <authorList>
            <person name="Wen L."/>
            <person name="He K."/>
            <person name="Yang H."/>
        </authorList>
    </citation>
    <scope>NUCLEOTIDE SEQUENCE [LARGE SCALE GENOMIC DNA]</scope>
    <source>
        <strain evidence="1">Trichococcus palustris</strain>
    </source>
</reference>
<protein>
    <submittedName>
        <fullName evidence="1">Alpha/beta hydrolase fold</fullName>
    </submittedName>
</protein>
<keyword evidence="1" id="KW-0378">Hydrolase</keyword>
<proteinExistence type="predicted"/>
<dbReference type="InterPro" id="IPR000801">
    <property type="entry name" value="Esterase-like"/>
</dbReference>
<dbReference type="AlphaFoldDB" id="A0A143YTQ1"/>
<dbReference type="InterPro" id="IPR050583">
    <property type="entry name" value="Mycobacterial_A85_antigen"/>
</dbReference>